<accession>W0LFW1</accession>
<reference evidence="1 2" key="1">
    <citation type="submission" date="2014-01" db="EMBL/GenBank/DDBJ databases">
        <title>Isolation of Serratia multitudinisentens RB-25 from Ex-Landfill site.</title>
        <authorList>
            <person name="Robson E.H.J."/>
        </authorList>
    </citation>
    <scope>NUCLEOTIDE SEQUENCE [LARGE SCALE GENOMIC DNA]</scope>
    <source>
        <strain evidence="1 2">RB-25</strain>
    </source>
</reference>
<sequence length="457" mass="51834">MVNPGLYDSGFIGKVTIVIEVSDCDGNKVIEKCLYLFEKKIISKKLQELILNLNTDLSLSRIVLDVGVIEYNLFEIQMVDKLTSTLEKALSIYYGTIPKSPLGKTGSYQTRRYERPLMENRISDPSVQPVADIPHETTTTGEPSLMAAVEHYLQQGVWSTLSNNIPRLNNKESPFNTQDLWLQIQRQPQQWLPMLAKHCLQPLGRRRLAVILTQAEQKALCCLLTENNLGSSIAIAEQLNHVSMVASAHLTTAAEHYFKKPVTIPKGSKPPAWSVAKTTIQPVGRDRMPKLGYTLPVSNAGSLIFWPLLPTLFNIFSLLEKQVFINQQTQVDAVCLLDWLVWGDDDISDERLPLNKVICGLPVHFEAAWCAPEAEKKVLINEWLGKTLKQFPEWEKMGSADIRKLFLQRSGEINWGEVGIAIHVTPEAYDALIYNWPWPMNMVCFNWLQQPLTIRWL</sequence>
<reference evidence="1 2" key="2">
    <citation type="submission" date="2015-03" db="EMBL/GenBank/DDBJ databases">
        <authorList>
            <person name="Chan K.-G."/>
        </authorList>
    </citation>
    <scope>NUCLEOTIDE SEQUENCE [LARGE SCALE GENOMIC DNA]</scope>
    <source>
        <strain evidence="1 2">RB-25</strain>
    </source>
</reference>
<dbReference type="EMBL" id="CP007044">
    <property type="protein sequence ID" value="AHG22616.2"/>
    <property type="molecule type" value="Genomic_DNA"/>
</dbReference>
<dbReference type="OrthoDB" id="499748at2"/>
<name>W0LFW1_9GAMM</name>
<dbReference type="AlphaFoldDB" id="W0LFW1"/>
<dbReference type="InterPro" id="IPR045538">
    <property type="entry name" value="CIS_TMP"/>
</dbReference>
<evidence type="ECO:0000313" key="1">
    <source>
        <dbReference type="EMBL" id="AHG22616.2"/>
    </source>
</evidence>
<dbReference type="KEGG" id="sfo:Z042_02575"/>
<keyword evidence="2" id="KW-1185">Reference proteome</keyword>
<organism evidence="1 2">
    <name type="scientific">Chania multitudinisentens RB-25</name>
    <dbReference type="NCBI Taxonomy" id="1441930"/>
    <lineage>
        <taxon>Bacteria</taxon>
        <taxon>Pseudomonadati</taxon>
        <taxon>Pseudomonadota</taxon>
        <taxon>Gammaproteobacteria</taxon>
        <taxon>Enterobacterales</taxon>
        <taxon>Yersiniaceae</taxon>
        <taxon>Chania</taxon>
    </lineage>
</organism>
<dbReference type="Pfam" id="PF19268">
    <property type="entry name" value="CIS_TMP"/>
    <property type="match status" value="2"/>
</dbReference>
<proteinExistence type="predicted"/>
<dbReference type="STRING" id="1441930.Z042_02575"/>
<evidence type="ECO:0000313" key="2">
    <source>
        <dbReference type="Proteomes" id="UP000019030"/>
    </source>
</evidence>
<dbReference type="Proteomes" id="UP000019030">
    <property type="component" value="Chromosome"/>
</dbReference>
<dbReference type="HOGENOM" id="CLU_510833_0_0_6"/>
<dbReference type="RefSeq" id="WP_024913619.1">
    <property type="nucleotide sequence ID" value="NZ_CP007044.2"/>
</dbReference>
<gene>
    <name evidence="1" type="ORF">Z042_02575</name>
</gene>
<protein>
    <submittedName>
        <fullName evidence="1">Uncharacterized protein</fullName>
    </submittedName>
</protein>